<dbReference type="SUPFAM" id="SSF51905">
    <property type="entry name" value="FAD/NAD(P)-binding domain"/>
    <property type="match status" value="1"/>
</dbReference>
<protein>
    <submittedName>
        <fullName evidence="2">2-polyprenyl-6-methoxyphenol hydroxylase-like oxidoreductase</fullName>
    </submittedName>
</protein>
<dbReference type="InterPro" id="IPR036188">
    <property type="entry name" value="FAD/NAD-bd_sf"/>
</dbReference>
<dbReference type="PRINTS" id="PR00420">
    <property type="entry name" value="RNGMNOXGNASE"/>
</dbReference>
<dbReference type="Proteomes" id="UP000028181">
    <property type="component" value="Chromosome I"/>
</dbReference>
<dbReference type="HOGENOM" id="CLU_009665_0_1_5"/>
<dbReference type="GeneID" id="24257336"/>
<proteinExistence type="predicted"/>
<dbReference type="InterPro" id="IPR053212">
    <property type="entry name" value="DHP_3-monooxygenase"/>
</dbReference>
<dbReference type="NCBIfam" id="NF005566">
    <property type="entry name" value="PRK07236.1"/>
    <property type="match status" value="1"/>
</dbReference>
<organism evidence="2 3">
    <name type="scientific">Neorhizobium galegae bv. orientalis str. HAMBI 540</name>
    <dbReference type="NCBI Taxonomy" id="1028800"/>
    <lineage>
        <taxon>Bacteria</taxon>
        <taxon>Pseudomonadati</taxon>
        <taxon>Pseudomonadota</taxon>
        <taxon>Alphaproteobacteria</taxon>
        <taxon>Hyphomicrobiales</taxon>
        <taxon>Rhizobiaceae</taxon>
        <taxon>Rhizobium/Agrobacterium group</taxon>
        <taxon>Neorhizobium</taxon>
    </lineage>
</organism>
<dbReference type="Pfam" id="PF13450">
    <property type="entry name" value="NAD_binding_8"/>
    <property type="match status" value="1"/>
</dbReference>
<feature type="domain" description="2,6-dihydroxypyridine 3-monooxygenase substrate binding" evidence="1">
    <location>
        <begin position="166"/>
        <end position="292"/>
    </location>
</feature>
<evidence type="ECO:0000313" key="3">
    <source>
        <dbReference type="Proteomes" id="UP000028181"/>
    </source>
</evidence>
<dbReference type="InterPro" id="IPR054707">
    <property type="entry name" value="DhpH_subs-bd"/>
</dbReference>
<evidence type="ECO:0000313" key="2">
    <source>
        <dbReference type="EMBL" id="CDN48849.1"/>
    </source>
</evidence>
<dbReference type="eggNOG" id="COG0654">
    <property type="taxonomic scope" value="Bacteria"/>
</dbReference>
<dbReference type="EMBL" id="HG938353">
    <property type="protein sequence ID" value="CDN48849.1"/>
    <property type="molecule type" value="Genomic_DNA"/>
</dbReference>
<name>A0A068SSM4_NEOGA</name>
<dbReference type="PANTHER" id="PTHR47469">
    <property type="entry name" value="MONOOXYGENASE-LIKE"/>
    <property type="match status" value="1"/>
</dbReference>
<accession>A0A068SSM4</accession>
<dbReference type="RefSeq" id="WP_038588648.1">
    <property type="nucleotide sequence ID" value="NZ_HG938353.1"/>
</dbReference>
<dbReference type="OrthoDB" id="5499180at2"/>
<evidence type="ECO:0000259" key="1">
    <source>
        <dbReference type="Pfam" id="PF22607"/>
    </source>
</evidence>
<gene>
    <name evidence="2" type="ORF">RG540_CH26830</name>
</gene>
<dbReference type="PANTHER" id="PTHR47469:SF2">
    <property type="entry name" value="OS06G0597600 PROTEIN"/>
    <property type="match status" value="1"/>
</dbReference>
<dbReference type="SUPFAM" id="SSF54373">
    <property type="entry name" value="FAD-linked reductases, C-terminal domain"/>
    <property type="match status" value="1"/>
</dbReference>
<keyword evidence="3" id="KW-1185">Reference proteome</keyword>
<dbReference type="Pfam" id="PF22607">
    <property type="entry name" value="FAD_binding-like"/>
    <property type="match status" value="1"/>
</dbReference>
<reference evidence="3" key="1">
    <citation type="journal article" date="2014" name="BMC Genomics">
        <title>Genome sequencing of two Neorhizobium galegae strains reveals a noeT gene responsible for the unusual acetylation of the nodulation factors.</title>
        <authorList>
            <person name="Osterman J."/>
            <person name="Marsh J."/>
            <person name="Laine P.K."/>
            <person name="Zeng Z."/>
            <person name="Alatalo E."/>
            <person name="Sullivan J.T."/>
            <person name="Young J.P."/>
            <person name="Thomas-Oates J."/>
            <person name="Paulin L."/>
            <person name="Lindstrom K."/>
        </authorList>
    </citation>
    <scope>NUCLEOTIDE SEQUENCE [LARGE SCALE GENOMIC DNA]</scope>
    <source>
        <strain evidence="3">HAMBI 540</strain>
    </source>
</reference>
<dbReference type="KEGG" id="ngg:RG540_CH26830"/>
<dbReference type="PATRIC" id="fig|1028800.3.peg.2710"/>
<dbReference type="Gene3D" id="3.50.50.60">
    <property type="entry name" value="FAD/NAD(P)-binding domain"/>
    <property type="match status" value="2"/>
</dbReference>
<dbReference type="AlphaFoldDB" id="A0A068SSM4"/>
<sequence length="371" mass="40599">MRKLRIKVVGGSLAGVFAGILLQRSGHEVKIYERSAHGLGGRGAGLVPQEDLFSLLRMIGAEDAEEVGVVARERIYFGRDGRVLQTTRAPQKQISWDYLYNTVLSHFASEAFMLDREVVRVEDGEQSAEIIFGDGTKETADLVIGADGVGSVVRATVNQTDHGNQFAGYVAWRGLIPETQLPNGASILLDRFAFYVTSGVHILGYLVPGSGGEIDVGRRRYNWVWYKPTEQDELQRTLTDERGHSSQYSLRRGGLSMERRDALRRDAHEILPPQFALAVEAEPTPSIQGIFDYEAPRMIGRSVALVGDAAFVARPHTAMGVSKAAADVMALVACLAGERQVQAALERYEAARIGVGREIVDYGRRLGATAL</sequence>